<dbReference type="GO" id="GO:0050660">
    <property type="term" value="F:flavin adenine dinucleotide binding"/>
    <property type="evidence" value="ECO:0007669"/>
    <property type="project" value="InterPro"/>
</dbReference>
<reference evidence="2 3" key="1">
    <citation type="submission" date="2018-01" db="EMBL/GenBank/DDBJ databases">
        <title>Draft genome sequence of Streptomyces sp. 13K301.</title>
        <authorList>
            <person name="Sahin N."/>
            <person name="Saygin H."/>
            <person name="Ay H."/>
        </authorList>
    </citation>
    <scope>NUCLEOTIDE SEQUENCE [LARGE SCALE GENOMIC DNA]</scope>
    <source>
        <strain evidence="2 3">13K301</strain>
    </source>
</reference>
<dbReference type="GO" id="GO:0016627">
    <property type="term" value="F:oxidoreductase activity, acting on the CH-CH group of donors"/>
    <property type="evidence" value="ECO:0007669"/>
    <property type="project" value="InterPro"/>
</dbReference>
<evidence type="ECO:0000259" key="1">
    <source>
        <dbReference type="Pfam" id="PF02771"/>
    </source>
</evidence>
<dbReference type="InterPro" id="IPR013786">
    <property type="entry name" value="AcylCoA_DH/ox_N"/>
</dbReference>
<protein>
    <recommendedName>
        <fullName evidence="1">Acyl-CoA dehydrogenase/oxidase N-terminal domain-containing protein</fullName>
    </recommendedName>
</protein>
<keyword evidence="3" id="KW-1185">Reference proteome</keyword>
<gene>
    <name evidence="2" type="ORF">C1J00_43080</name>
</gene>
<dbReference type="Proteomes" id="UP000235943">
    <property type="component" value="Unassembled WGS sequence"/>
</dbReference>
<dbReference type="AlphaFoldDB" id="A0A2N8TB41"/>
<feature type="non-terminal residue" evidence="2">
    <location>
        <position position="84"/>
    </location>
</feature>
<organism evidence="2 3">
    <name type="scientific">Streptomyces cahuitamycinicus</name>
    <dbReference type="NCBI Taxonomy" id="2070367"/>
    <lineage>
        <taxon>Bacteria</taxon>
        <taxon>Bacillati</taxon>
        <taxon>Actinomycetota</taxon>
        <taxon>Actinomycetes</taxon>
        <taxon>Kitasatosporales</taxon>
        <taxon>Streptomycetaceae</taxon>
        <taxon>Streptomyces</taxon>
    </lineage>
</organism>
<sequence length="84" mass="8826">MDARFTDEQDEIRRTLRDLLDKRCGPEELRAAVDTPAGHDRALWAALAGRLGLPGLALPETCGGVGGSTWEVMAAHAADAIAAG</sequence>
<comment type="caution">
    <text evidence="2">The sequence shown here is derived from an EMBL/GenBank/DDBJ whole genome shotgun (WGS) entry which is preliminary data.</text>
</comment>
<name>A0A2N8TB41_9ACTN</name>
<dbReference type="Gene3D" id="1.10.540.10">
    <property type="entry name" value="Acyl-CoA dehydrogenase/oxidase, N-terminal domain"/>
    <property type="match status" value="1"/>
</dbReference>
<accession>A0A2N8TB41</accession>
<dbReference type="OrthoDB" id="8677713at2"/>
<dbReference type="InterPro" id="IPR037069">
    <property type="entry name" value="AcylCoA_DH/ox_N_sf"/>
</dbReference>
<dbReference type="RefSeq" id="WP_146046411.1">
    <property type="nucleotide sequence ID" value="NZ_POUC01000813.1"/>
</dbReference>
<dbReference type="SUPFAM" id="SSF56645">
    <property type="entry name" value="Acyl-CoA dehydrogenase NM domain-like"/>
    <property type="match status" value="1"/>
</dbReference>
<proteinExistence type="predicted"/>
<dbReference type="EMBL" id="POUC01000813">
    <property type="protein sequence ID" value="PNG16235.1"/>
    <property type="molecule type" value="Genomic_DNA"/>
</dbReference>
<evidence type="ECO:0000313" key="2">
    <source>
        <dbReference type="EMBL" id="PNG16235.1"/>
    </source>
</evidence>
<dbReference type="InterPro" id="IPR009100">
    <property type="entry name" value="AcylCoA_DH/oxidase_NM_dom_sf"/>
</dbReference>
<dbReference type="Pfam" id="PF02771">
    <property type="entry name" value="Acyl-CoA_dh_N"/>
    <property type="match status" value="1"/>
</dbReference>
<feature type="domain" description="Acyl-CoA dehydrogenase/oxidase N-terminal" evidence="1">
    <location>
        <begin position="6"/>
        <end position="75"/>
    </location>
</feature>
<evidence type="ECO:0000313" key="3">
    <source>
        <dbReference type="Proteomes" id="UP000235943"/>
    </source>
</evidence>